<feature type="region of interest" description="Disordered" evidence="1">
    <location>
        <begin position="49"/>
        <end position="141"/>
    </location>
</feature>
<proteinExistence type="predicted"/>
<feature type="compositionally biased region" description="Polar residues" evidence="1">
    <location>
        <begin position="921"/>
        <end position="930"/>
    </location>
</feature>
<name>A0AA40DKV1_9PEZI</name>
<feature type="compositionally biased region" description="Polar residues" evidence="1">
    <location>
        <begin position="662"/>
        <end position="686"/>
    </location>
</feature>
<keyword evidence="3" id="KW-1185">Reference proteome</keyword>
<feature type="compositionally biased region" description="Basic and acidic residues" evidence="1">
    <location>
        <begin position="1313"/>
        <end position="1324"/>
    </location>
</feature>
<feature type="region of interest" description="Disordered" evidence="1">
    <location>
        <begin position="704"/>
        <end position="724"/>
    </location>
</feature>
<reference evidence="2" key="1">
    <citation type="submission" date="2023-06" db="EMBL/GenBank/DDBJ databases">
        <title>Genome-scale phylogeny and comparative genomics of the fungal order Sordariales.</title>
        <authorList>
            <consortium name="Lawrence Berkeley National Laboratory"/>
            <person name="Hensen N."/>
            <person name="Bonometti L."/>
            <person name="Westerberg I."/>
            <person name="Brannstrom I.O."/>
            <person name="Guillou S."/>
            <person name="Cros-Aarteil S."/>
            <person name="Calhoun S."/>
            <person name="Haridas S."/>
            <person name="Kuo A."/>
            <person name="Mondo S."/>
            <person name="Pangilinan J."/>
            <person name="Riley R."/>
            <person name="LaButti K."/>
            <person name="Andreopoulos B."/>
            <person name="Lipzen A."/>
            <person name="Chen C."/>
            <person name="Yanf M."/>
            <person name="Daum C."/>
            <person name="Ng V."/>
            <person name="Clum A."/>
            <person name="Steindorff A."/>
            <person name="Ohm R."/>
            <person name="Martin F."/>
            <person name="Silar P."/>
            <person name="Natvig D."/>
            <person name="Lalanne C."/>
            <person name="Gautier V."/>
            <person name="Ament-velasquez S.L."/>
            <person name="Kruys A."/>
            <person name="Hutchinson M.I."/>
            <person name="Powell A.J."/>
            <person name="Barry K."/>
            <person name="Miller A.N."/>
            <person name="Grigoriev I.V."/>
            <person name="Debuchy R."/>
            <person name="Gladieux P."/>
            <person name="Thoren M.H."/>
            <person name="Johannesson H."/>
        </authorList>
    </citation>
    <scope>NUCLEOTIDE SEQUENCE</scope>
    <source>
        <strain evidence="2">SMH2392-1A</strain>
    </source>
</reference>
<feature type="region of interest" description="Disordered" evidence="1">
    <location>
        <begin position="919"/>
        <end position="971"/>
    </location>
</feature>
<feature type="compositionally biased region" description="Low complexity" evidence="1">
    <location>
        <begin position="294"/>
        <end position="305"/>
    </location>
</feature>
<feature type="compositionally biased region" description="Polar residues" evidence="1">
    <location>
        <begin position="803"/>
        <end position="812"/>
    </location>
</feature>
<gene>
    <name evidence="2" type="ORF">B0T26DRAFT_504456</name>
</gene>
<feature type="compositionally biased region" description="Basic and acidic residues" evidence="1">
    <location>
        <begin position="636"/>
        <end position="645"/>
    </location>
</feature>
<feature type="compositionally biased region" description="Polar residues" evidence="1">
    <location>
        <begin position="1402"/>
        <end position="1414"/>
    </location>
</feature>
<accession>A0AA40DKV1</accession>
<feature type="region of interest" description="Disordered" evidence="1">
    <location>
        <begin position="787"/>
        <end position="899"/>
    </location>
</feature>
<feature type="compositionally biased region" description="Polar residues" evidence="1">
    <location>
        <begin position="573"/>
        <end position="601"/>
    </location>
</feature>
<feature type="compositionally biased region" description="Low complexity" evidence="1">
    <location>
        <begin position="15"/>
        <end position="24"/>
    </location>
</feature>
<feature type="region of interest" description="Disordered" evidence="1">
    <location>
        <begin position="330"/>
        <end position="379"/>
    </location>
</feature>
<feature type="compositionally biased region" description="Low complexity" evidence="1">
    <location>
        <begin position="1138"/>
        <end position="1173"/>
    </location>
</feature>
<feature type="compositionally biased region" description="Basic and acidic residues" evidence="1">
    <location>
        <begin position="1440"/>
        <end position="1458"/>
    </location>
</feature>
<feature type="compositionally biased region" description="Polar residues" evidence="1">
    <location>
        <begin position="1229"/>
        <end position="1249"/>
    </location>
</feature>
<feature type="compositionally biased region" description="Basic and acidic residues" evidence="1">
    <location>
        <begin position="273"/>
        <end position="282"/>
    </location>
</feature>
<feature type="compositionally biased region" description="Low complexity" evidence="1">
    <location>
        <begin position="1286"/>
        <end position="1298"/>
    </location>
</feature>
<comment type="caution">
    <text evidence="2">The sequence shown here is derived from an EMBL/GenBank/DDBJ whole genome shotgun (WGS) entry which is preliminary data.</text>
</comment>
<feature type="compositionally biased region" description="Basic and acidic residues" evidence="1">
    <location>
        <begin position="1250"/>
        <end position="1260"/>
    </location>
</feature>
<organism evidence="2 3">
    <name type="scientific">Lasiosphaeria miniovina</name>
    <dbReference type="NCBI Taxonomy" id="1954250"/>
    <lineage>
        <taxon>Eukaryota</taxon>
        <taxon>Fungi</taxon>
        <taxon>Dikarya</taxon>
        <taxon>Ascomycota</taxon>
        <taxon>Pezizomycotina</taxon>
        <taxon>Sordariomycetes</taxon>
        <taxon>Sordariomycetidae</taxon>
        <taxon>Sordariales</taxon>
        <taxon>Lasiosphaeriaceae</taxon>
        <taxon>Lasiosphaeria</taxon>
    </lineage>
</organism>
<feature type="compositionally biased region" description="Low complexity" evidence="1">
    <location>
        <begin position="72"/>
        <end position="83"/>
    </location>
</feature>
<feature type="compositionally biased region" description="Low complexity" evidence="1">
    <location>
        <begin position="357"/>
        <end position="368"/>
    </location>
</feature>
<feature type="region of interest" description="Disordered" evidence="1">
    <location>
        <begin position="1"/>
        <end position="24"/>
    </location>
</feature>
<dbReference type="Proteomes" id="UP001172101">
    <property type="component" value="Unassembled WGS sequence"/>
</dbReference>
<feature type="region of interest" description="Disordered" evidence="1">
    <location>
        <begin position="188"/>
        <end position="227"/>
    </location>
</feature>
<dbReference type="EMBL" id="JAUIRO010000008">
    <property type="protein sequence ID" value="KAK0703548.1"/>
    <property type="molecule type" value="Genomic_DNA"/>
</dbReference>
<evidence type="ECO:0000313" key="3">
    <source>
        <dbReference type="Proteomes" id="UP001172101"/>
    </source>
</evidence>
<feature type="compositionally biased region" description="Polar residues" evidence="1">
    <location>
        <begin position="1422"/>
        <end position="1431"/>
    </location>
</feature>
<feature type="compositionally biased region" description="Basic and acidic residues" evidence="1">
    <location>
        <begin position="961"/>
        <end position="971"/>
    </location>
</feature>
<evidence type="ECO:0000313" key="2">
    <source>
        <dbReference type="EMBL" id="KAK0703548.1"/>
    </source>
</evidence>
<feature type="region of interest" description="Disordered" evidence="1">
    <location>
        <begin position="989"/>
        <end position="1458"/>
    </location>
</feature>
<feature type="region of interest" description="Disordered" evidence="1">
    <location>
        <begin position="240"/>
        <end position="314"/>
    </location>
</feature>
<evidence type="ECO:0000256" key="1">
    <source>
        <dbReference type="SAM" id="MobiDB-lite"/>
    </source>
</evidence>
<feature type="compositionally biased region" description="Polar residues" evidence="1">
    <location>
        <begin position="252"/>
        <end position="272"/>
    </location>
</feature>
<feature type="compositionally biased region" description="Polar residues" evidence="1">
    <location>
        <begin position="1363"/>
        <end position="1378"/>
    </location>
</feature>
<feature type="compositionally biased region" description="Low complexity" evidence="1">
    <location>
        <begin position="217"/>
        <end position="227"/>
    </location>
</feature>
<sequence>MFGSSRRHRQPNPPLTSATANPNAATAAATVFRRHASSPSLSAAAAAAALRARPMTPTRVADVETKRTLRRSASIASITTTSDTGRRPTLRRRDSSSSMTERTFRSPSPHRPASSGSGHRQSHSLGYLASDDMPPVPALPKDFQDAYRQRPTSMQQEPPHRKTNNLAVGAPLRLASETLAADDAPSWFGAAKLGDPSNVRRTDPAMASPPSSPPQQPLAEQLAEAARSSSVASSINFSYPARTRVGSPPVSPTENPDSASSLTPTNQYPQTADNHHKADNMQRPRQQSQRHEQSASSTRSVSSSSPALVYDPNSRRMVRQADLEAVEHAVLEASQRPTTSKINKRTSRGSGLHLSEGTIGRTRGTAARTSEDERSRTAGATMRIQPAVSPVTPTTLVAVAVPRDLEQPATKRQPLITNEGTRPSDQGSTNPQRIPEADAETRPDAGVVHRTSAPSSAPSATLSEIAQPVDPVQREVSRATDVGSSIPQKMAYERAHSNSPVRQAHFGPVQNTLTVKHSPPPRSISPRKSALKWNSPSRGASPSDDTSESSTIITQRDEQPVSRRKSVRVSFDDANTQVVGESASTNQSDSPLLASPQNASTRRPWLGIGRAKKELPSLDDDELMKPRPALPSFGSIRERKPRELASDEDERPLVRPIADSGHSPSLPASPTIQPSVPTVTEGSSSGVAPLGLSSDHAVGAILSQEQEHARHAANISKFREPLPPVVTSVEGSGYLSDSSSTSAEELATALEVPGESEPQFVAATDPKLASSKPPHTNGIAVTNNTAHIQATQASDESGEPSIPTISISQPTPSIVEDERRGSYIYDVPGGFPDDESEPSITDANRNAAPPQEKAEPSAITKTPDEERSEHTSPEAQPTASLTVDAESDTESSIYSDAYEDLSDVEGDGFLSLDAVVESPLRPNTSKTIFNQEAPREVTVEPTPQDVTVPEAAASVPTPVVEDQKQKPLEDDWEKAKAYWRSLSADKRAQLEKEAQEDAGVEADFEEARRPVEKPRKKKSIERRNSERKALAVIMAQQMMAQQQKEKPANPERTYMIEPGTRWSEPESDIPIVRTTLRGESESETPMMRRTLRREPQPQPRSANTSHGTGMRKSMRSDSSTKSTGPPAPMPRPLDQRSSRPTSLSSPIPTPISTGGQRQVVSKSPSEPGSGKSSLIPSPLKRRDSTGSESSFKRSRPVLSGQGFSLRKSMRQSSPPPVQTGSRSAKRFSLRSTSPGSPTTSAVSSPQMRQTLRDSSNERRSPTGMRMPSFSLSSGGKKSGGKRASKSKSSGSRFSSRFADSSDEDGGDNGGFHSRFEESSDEDKPINLIVLSSPKLSPGHLRNQDSIASTALPEELEESEEANGHSNQKLPGQNNASLPPSQPRRSAEATLQPVRSGRPELPASNTAPALATTDSFIGDRRQSTASPRNSFMSVLRRKKRDSSSKITRGEITESAARRDTKLERNLTQLRGIRTADEDVVEPSRSPKLQKKVEHEAIGAPLMRPQTSGNLGTRTMSGNSPVPDLPQQRPNFLRHSVSAGVVSLDNAGTKKKRFGTLRKMFGLHD</sequence>
<feature type="compositionally biased region" description="Basic residues" evidence="1">
    <location>
        <begin position="1"/>
        <end position="10"/>
    </location>
</feature>
<feature type="region of interest" description="Disordered" evidence="1">
    <location>
        <begin position="402"/>
        <end position="692"/>
    </location>
</feature>
<feature type="compositionally biased region" description="Basic and acidic residues" evidence="1">
    <location>
        <begin position="862"/>
        <end position="872"/>
    </location>
</feature>
<protein>
    <submittedName>
        <fullName evidence="2">Uncharacterized protein</fullName>
    </submittedName>
</protein>
<feature type="compositionally biased region" description="Low complexity" evidence="1">
    <location>
        <begin position="541"/>
        <end position="554"/>
    </location>
</feature>
<feature type="compositionally biased region" description="Polar residues" evidence="1">
    <location>
        <begin position="415"/>
        <end position="432"/>
    </location>
</feature>
<dbReference type="RefSeq" id="XP_060290407.1">
    <property type="nucleotide sequence ID" value="XM_060435383.1"/>
</dbReference>
<dbReference type="GeneID" id="85318653"/>